<keyword evidence="4 6" id="KW-1133">Transmembrane helix</keyword>
<sequence>MLAILRKEITSFFASPIGYLVMAIFLILNGLFLWLFNGEFNILNNGFADLSSFFTLAPWILLFLIPAVTMRSFSDEKKQGTLELLLTKPISTFQIVLGKYLGAVLLIILALIPTLLYVYSVYQLGNPIGNLDFGSTLGSYLGLLFLVAAYTAIGIFASSITDNQIVAFIVAVFGCFFFYMGFEGLADFIASNFLEQLGMDAHFKSMSRGVLDTRDILYFLSVTLFFMMLTTANIGVKKFDKKGFTTITLLLLGLLVLNIFTHSIYKRFDLTSDKRYTLSEAAINTIQTADSPIEIDVFLDGTNLPSEFRRLQTETKQLLDEFAAQNSRIIYKFINPLEDDNLRESNIQQLNNRGLTPMQVSVQEAGTSSQEVIFPWALASYNGVTVKIPLVKNKIGATVQEIASSSIQHLEYAFADGFSKLINPKRRKIAILKGNNQLKDQYLFDFVKTIKDYYYIAPFTLDSVSSNPQKTLTELQDYDLIISAKPTDAFSENEKYALDQFTMHGGKSLWLIDAVAMEQDSLYNASGKAIATSRDLNLTDFFFKYGVRINPVLVNDLYSAKITLASGEGSQSQFQQLPWFYSPLVNPTINHPIVNNLNLVKFDFANQMDTLKNPTSVSKTILLQSSILSKTDGTPREISLAMTSQEPDPQAYTKGYQNLAVLLEGTFTSVYNNRVKPFDITSDKSTSPFTKMLIIADGDVVKNEVGRNGPLELGFDRWTGQLYGNKEFLLNAVNYLLDDDGLINIRSKEVAIAFLDTKKVAAEKTTWQVVNLVLPLALLGIFGLLFNYFRKKK</sequence>
<dbReference type="InterPro" id="IPR055396">
    <property type="entry name" value="DUF7088"/>
</dbReference>
<evidence type="ECO:0000313" key="9">
    <source>
        <dbReference type="EMBL" id="PNQ72585.1"/>
    </source>
</evidence>
<dbReference type="Pfam" id="PF09822">
    <property type="entry name" value="ABC_transp_aux"/>
    <property type="match status" value="1"/>
</dbReference>
<evidence type="ECO:0000256" key="4">
    <source>
        <dbReference type="ARBA" id="ARBA00022989"/>
    </source>
</evidence>
<name>A0A2K1DX23_9FLAO</name>
<feature type="domain" description="ABC-type uncharacterised transport system" evidence="7">
    <location>
        <begin position="426"/>
        <end position="732"/>
    </location>
</feature>
<feature type="transmembrane region" description="Helical" evidence="6">
    <location>
        <begin position="56"/>
        <end position="74"/>
    </location>
</feature>
<dbReference type="NCBIfam" id="TIGR03521">
    <property type="entry name" value="GldG"/>
    <property type="match status" value="1"/>
</dbReference>
<feature type="transmembrane region" description="Helical" evidence="6">
    <location>
        <begin position="12"/>
        <end position="36"/>
    </location>
</feature>
<dbReference type="GO" id="GO:0005886">
    <property type="term" value="C:plasma membrane"/>
    <property type="evidence" value="ECO:0007669"/>
    <property type="project" value="UniProtKB-SubCell"/>
</dbReference>
<evidence type="ECO:0000256" key="6">
    <source>
        <dbReference type="SAM" id="Phobius"/>
    </source>
</evidence>
<accession>A0A2K1DX23</accession>
<dbReference type="InterPro" id="IPR019863">
    <property type="entry name" value="Motility-assoc_ABC-rel_GldG"/>
</dbReference>
<proteinExistence type="predicted"/>
<comment type="caution">
    <text evidence="9">The sequence shown here is derived from an EMBL/GenBank/DDBJ whole genome shotgun (WGS) entry which is preliminary data.</text>
</comment>
<evidence type="ECO:0000256" key="1">
    <source>
        <dbReference type="ARBA" id="ARBA00004651"/>
    </source>
</evidence>
<evidence type="ECO:0000256" key="2">
    <source>
        <dbReference type="ARBA" id="ARBA00022475"/>
    </source>
</evidence>
<dbReference type="NCBIfam" id="TIGR03518">
    <property type="entry name" value="ABC_perm_GldF"/>
    <property type="match status" value="1"/>
</dbReference>
<feature type="transmembrane region" description="Helical" evidence="6">
    <location>
        <begin position="95"/>
        <end position="119"/>
    </location>
</feature>
<evidence type="ECO:0000259" key="7">
    <source>
        <dbReference type="Pfam" id="PF09822"/>
    </source>
</evidence>
<dbReference type="PANTHER" id="PTHR30294">
    <property type="entry name" value="MEMBRANE COMPONENT OF ABC TRANSPORTER YHHJ-RELATED"/>
    <property type="match status" value="1"/>
</dbReference>
<gene>
    <name evidence="9" type="ORF">C1T31_10545</name>
</gene>
<evidence type="ECO:0000256" key="3">
    <source>
        <dbReference type="ARBA" id="ARBA00022692"/>
    </source>
</evidence>
<dbReference type="EMBL" id="POWF01000007">
    <property type="protein sequence ID" value="PNQ72585.1"/>
    <property type="molecule type" value="Genomic_DNA"/>
</dbReference>
<dbReference type="AlphaFoldDB" id="A0A2K1DX23"/>
<feature type="transmembrane region" description="Helical" evidence="6">
    <location>
        <begin position="165"/>
        <end position="182"/>
    </location>
</feature>
<dbReference type="Pfam" id="PF12679">
    <property type="entry name" value="ABC2_membrane_2"/>
    <property type="match status" value="1"/>
</dbReference>
<keyword evidence="5 6" id="KW-0472">Membrane</keyword>
<dbReference type="Pfam" id="PF23357">
    <property type="entry name" value="DUF7088"/>
    <property type="match status" value="1"/>
</dbReference>
<feature type="transmembrane region" description="Helical" evidence="6">
    <location>
        <begin position="216"/>
        <end position="236"/>
    </location>
</feature>
<dbReference type="GO" id="GO:0140359">
    <property type="term" value="F:ABC-type transporter activity"/>
    <property type="evidence" value="ECO:0007669"/>
    <property type="project" value="InterPro"/>
</dbReference>
<feature type="transmembrane region" description="Helical" evidence="6">
    <location>
        <begin position="243"/>
        <end position="265"/>
    </location>
</feature>
<keyword evidence="10" id="KW-1185">Reference proteome</keyword>
<feature type="transmembrane region" description="Helical" evidence="6">
    <location>
        <begin position="139"/>
        <end position="158"/>
    </location>
</feature>
<dbReference type="OrthoDB" id="9777219at2"/>
<comment type="subcellular location">
    <subcellularLocation>
        <location evidence="1">Cell membrane</location>
        <topology evidence="1">Multi-pass membrane protein</topology>
    </subcellularLocation>
</comment>
<dbReference type="RefSeq" id="WP_103052467.1">
    <property type="nucleotide sequence ID" value="NZ_POWF01000007.1"/>
</dbReference>
<dbReference type="Proteomes" id="UP000236641">
    <property type="component" value="Unassembled WGS sequence"/>
</dbReference>
<keyword evidence="3 6" id="KW-0812">Transmembrane</keyword>
<dbReference type="PANTHER" id="PTHR30294:SF29">
    <property type="entry name" value="MULTIDRUG ABC TRANSPORTER PERMEASE YBHS-RELATED"/>
    <property type="match status" value="1"/>
</dbReference>
<feature type="domain" description="DUF7088" evidence="8">
    <location>
        <begin position="272"/>
        <end position="379"/>
    </location>
</feature>
<keyword evidence="2" id="KW-1003">Cell membrane</keyword>
<organism evidence="9 10">
    <name type="scientific">Hanstruepera neustonica</name>
    <dbReference type="NCBI Taxonomy" id="1445657"/>
    <lineage>
        <taxon>Bacteria</taxon>
        <taxon>Pseudomonadati</taxon>
        <taxon>Bacteroidota</taxon>
        <taxon>Flavobacteriia</taxon>
        <taxon>Flavobacteriales</taxon>
        <taxon>Flavobacteriaceae</taxon>
        <taxon>Hanstruepera</taxon>
    </lineage>
</organism>
<feature type="transmembrane region" description="Helical" evidence="6">
    <location>
        <begin position="767"/>
        <end position="789"/>
    </location>
</feature>
<reference evidence="9 10" key="1">
    <citation type="submission" date="2018-01" db="EMBL/GenBank/DDBJ databases">
        <title>The draft genome of Hanstruepera neustonica JCM19743.</title>
        <authorList>
            <person name="He R.-H."/>
            <person name="Du Z.-J."/>
        </authorList>
    </citation>
    <scope>NUCLEOTIDE SEQUENCE [LARGE SCALE GENOMIC DNA]</scope>
    <source>
        <strain evidence="9 10">JCM19743</strain>
    </source>
</reference>
<evidence type="ECO:0000313" key="10">
    <source>
        <dbReference type="Proteomes" id="UP000236641"/>
    </source>
</evidence>
<evidence type="ECO:0000256" key="5">
    <source>
        <dbReference type="ARBA" id="ARBA00023136"/>
    </source>
</evidence>
<evidence type="ECO:0000259" key="8">
    <source>
        <dbReference type="Pfam" id="PF23357"/>
    </source>
</evidence>
<protein>
    <submittedName>
        <fullName evidence="9">Gliding motility-associated ABC transporter permease subunit GldF</fullName>
    </submittedName>
</protein>
<dbReference type="InterPro" id="IPR019196">
    <property type="entry name" value="ABC_transp_unknown"/>
</dbReference>
<dbReference type="InterPro" id="IPR051449">
    <property type="entry name" value="ABC-2_transporter_component"/>
</dbReference>
<dbReference type="InterPro" id="IPR019860">
    <property type="entry name" value="Motility-assoc_ABC_perm_GldF"/>
</dbReference>